<dbReference type="GO" id="GO:0016887">
    <property type="term" value="F:ATP hydrolysis activity"/>
    <property type="evidence" value="ECO:0007669"/>
    <property type="project" value="InterPro"/>
</dbReference>
<feature type="domain" description="ATPase AAA-type core" evidence="1">
    <location>
        <begin position="314"/>
        <end position="393"/>
    </location>
</feature>
<dbReference type="EMBL" id="AAHMGB010000011">
    <property type="protein sequence ID" value="EBX7852030.1"/>
    <property type="molecule type" value="Genomic_DNA"/>
</dbReference>
<protein>
    <submittedName>
        <fullName evidence="3">AAA family ATPase</fullName>
    </submittedName>
</protein>
<accession>A0A3V3CAB8</accession>
<reference evidence="3" key="3">
    <citation type="submission" date="2019-10" db="EMBL/GenBank/DDBJ databases">
        <authorList>
            <consortium name="NCBI Pathogen Detection Project"/>
        </authorList>
    </citation>
    <scope>NUCLEOTIDE SEQUENCE</scope>
    <source>
        <strain evidence="3">Salmonella enterica</strain>
    </source>
</reference>
<sequence length="670" mass="77020">MISKYKGFVFRIVKMYIKNILINNYGALSSFNLEFPFNENGSPKPIVLVGKNGSGKTLLTSSIVDSLIEIKRANFRTINETKENSYYKAGKKDYITVGENYSFVRVEFSKGDGSSIYYNDIASTQPTKTRELLQHYNINLNQEFIDYGFSKTINGDTKGIFEKNAILYFPVNRYYNPAWLVDSDDPRIQTVENYVGQSNDNFIKTNVIKEIESWILDVILDSELYEKIPLMVQAYIPVGNNFIPIPGQVIRSSNGKNTKIQILINQILTIILKSKIPNLETARFGISSKEAGRKISVIIKENGVEGEKRICPTFSHMSSGEAMLVALFCSIIKKFDEISTLEEFNLTQIEGIVIIDEIDLNLHIEYAKNAVPELLRLFPKVQFIITSHSPFFLLGMKECFSDNYQIISTPNGEIIQESDFDEIQTAYSIFIERFQDIKNNLKILEKDLYKSTKTLVITEGKTDWKHIKSALLFFQEKQEKFIDLDFEFHEYNDASFSDDKLNSFLTNVSQVQNTKKIIGIFDRDEGNGKRYSKNKINSLGNKVYAISIPQPEHRNYHEGICIEFMYKDQDLYRCDEAGRRIYTSKEFNENGRLTENLEIGVKNHNKIKGKNNPAFDNIIDSDVIDIYGNSLALSKNDFADNILNKNERYLDLDFSAFEELFETIREIINS</sequence>
<reference evidence="2" key="2">
    <citation type="submission" date="2018-07" db="EMBL/GenBank/DDBJ databases">
        <authorList>
            <consortium name="GenomeTrakr network: Whole genome sequencing for foodborne pathogen traceback"/>
        </authorList>
    </citation>
    <scope>NUCLEOTIDE SEQUENCE</scope>
    <source>
        <strain evidence="2">FDA00002801</strain>
    </source>
</reference>
<dbReference type="EMBL" id="DAAFUJ010000002">
    <property type="protein sequence ID" value="HAB1604937.1"/>
    <property type="molecule type" value="Genomic_DNA"/>
</dbReference>
<dbReference type="GO" id="GO:0005524">
    <property type="term" value="F:ATP binding"/>
    <property type="evidence" value="ECO:0007669"/>
    <property type="project" value="InterPro"/>
</dbReference>
<dbReference type="PANTHER" id="PTHR43581:SF2">
    <property type="entry name" value="EXCINUCLEASE ATPASE SUBUNIT"/>
    <property type="match status" value="1"/>
</dbReference>
<dbReference type="InterPro" id="IPR051396">
    <property type="entry name" value="Bact_Antivir_Def_Nuclease"/>
</dbReference>
<proteinExistence type="predicted"/>
<reference evidence="3" key="1">
    <citation type="journal article" date="2018" name="Genome Biol.">
        <title>SKESA: strategic k-mer extension for scrupulous assemblies.</title>
        <authorList>
            <person name="Souvorov A."/>
            <person name="Agarwala R."/>
            <person name="Lipman D.J."/>
        </authorList>
    </citation>
    <scope>NUCLEOTIDE SEQUENCE</scope>
    <source>
        <strain evidence="3">Salmonella enterica</strain>
    </source>
</reference>
<evidence type="ECO:0000313" key="3">
    <source>
        <dbReference type="EMBL" id="HAB1604937.1"/>
    </source>
</evidence>
<evidence type="ECO:0000259" key="1">
    <source>
        <dbReference type="Pfam" id="PF13304"/>
    </source>
</evidence>
<gene>
    <name evidence="2" type="ORF">AH903_19740</name>
    <name evidence="3" type="ORF">GBS55_04785</name>
</gene>
<dbReference type="AlphaFoldDB" id="A0A3V3CAB8"/>
<dbReference type="InterPro" id="IPR027417">
    <property type="entry name" value="P-loop_NTPase"/>
</dbReference>
<evidence type="ECO:0000313" key="2">
    <source>
        <dbReference type="EMBL" id="EBX7852030.1"/>
    </source>
</evidence>
<name>A0A3V3CAB8_SALET</name>
<dbReference type="Pfam" id="PF13304">
    <property type="entry name" value="AAA_21"/>
    <property type="match status" value="1"/>
</dbReference>
<dbReference type="SUPFAM" id="SSF52540">
    <property type="entry name" value="P-loop containing nucleoside triphosphate hydrolases"/>
    <property type="match status" value="1"/>
</dbReference>
<dbReference type="InterPro" id="IPR003959">
    <property type="entry name" value="ATPase_AAA_core"/>
</dbReference>
<dbReference type="Gene3D" id="3.40.50.300">
    <property type="entry name" value="P-loop containing nucleotide triphosphate hydrolases"/>
    <property type="match status" value="2"/>
</dbReference>
<organism evidence="3">
    <name type="scientific">Salmonella enterica subsp. enterica serovar Havana</name>
    <dbReference type="NCBI Taxonomy" id="179997"/>
    <lineage>
        <taxon>Bacteria</taxon>
        <taxon>Pseudomonadati</taxon>
        <taxon>Pseudomonadota</taxon>
        <taxon>Gammaproteobacteria</taxon>
        <taxon>Enterobacterales</taxon>
        <taxon>Enterobacteriaceae</taxon>
        <taxon>Salmonella</taxon>
    </lineage>
</organism>
<comment type="caution">
    <text evidence="3">The sequence shown here is derived from an EMBL/GenBank/DDBJ whole genome shotgun (WGS) entry which is preliminary data.</text>
</comment>
<dbReference type="PANTHER" id="PTHR43581">
    <property type="entry name" value="ATP/GTP PHOSPHATASE"/>
    <property type="match status" value="1"/>
</dbReference>